<keyword evidence="3" id="KW-0057">Aromatic amino acid biosynthesis</keyword>
<dbReference type="EC" id="2.2.1.10" evidence="5"/>
<reference evidence="7" key="1">
    <citation type="journal article" date="2021" name="PeerJ">
        <title>Extensive microbial diversity within the chicken gut microbiome revealed by metagenomics and culture.</title>
        <authorList>
            <person name="Gilroy R."/>
            <person name="Ravi A."/>
            <person name="Getino M."/>
            <person name="Pursley I."/>
            <person name="Horton D.L."/>
            <person name="Alikhan N.F."/>
            <person name="Baker D."/>
            <person name="Gharbi K."/>
            <person name="Hall N."/>
            <person name="Watson M."/>
            <person name="Adriaenssens E.M."/>
            <person name="Foster-Nyarko E."/>
            <person name="Jarju S."/>
            <person name="Secka A."/>
            <person name="Antonio M."/>
            <person name="Oren A."/>
            <person name="Chaudhuri R.R."/>
            <person name="La Ragione R."/>
            <person name="Hildebrand F."/>
            <person name="Pallen M.J."/>
        </authorList>
    </citation>
    <scope>NUCLEOTIDE SEQUENCE</scope>
    <source>
        <strain evidence="7">CHK186-16707</strain>
    </source>
</reference>
<organism evidence="7 8">
    <name type="scientific">Candidatus Mailhella merdigallinarum</name>
    <dbReference type="NCBI Taxonomy" id="2838658"/>
    <lineage>
        <taxon>Bacteria</taxon>
        <taxon>Pseudomonadati</taxon>
        <taxon>Thermodesulfobacteriota</taxon>
        <taxon>Desulfovibrionia</taxon>
        <taxon>Desulfovibrionales</taxon>
        <taxon>Desulfovibrionaceae</taxon>
        <taxon>Mailhella</taxon>
    </lineage>
</organism>
<dbReference type="InterPro" id="IPR010210">
    <property type="entry name" value="ADH_synthase"/>
</dbReference>
<keyword evidence="1" id="KW-0028">Amino-acid biosynthesis</keyword>
<dbReference type="SMART" id="SM01133">
    <property type="entry name" value="DeoC"/>
    <property type="match status" value="1"/>
</dbReference>
<dbReference type="InterPro" id="IPR041720">
    <property type="entry name" value="FbaB-like"/>
</dbReference>
<dbReference type="PANTHER" id="PTHR47916:SF1">
    <property type="entry name" value="3-HYDROXY-5-PHOSPHONOOXYPENTANE-2,4-DIONE THIOLASE"/>
    <property type="match status" value="1"/>
</dbReference>
<evidence type="ECO:0000256" key="3">
    <source>
        <dbReference type="ARBA" id="ARBA00023141"/>
    </source>
</evidence>
<evidence type="ECO:0000256" key="5">
    <source>
        <dbReference type="NCBIfam" id="TIGR01949"/>
    </source>
</evidence>
<accession>A0A9D2HBT9</accession>
<dbReference type="GO" id="GO:0016836">
    <property type="term" value="F:hydro-lyase activity"/>
    <property type="evidence" value="ECO:0007669"/>
    <property type="project" value="InterPro"/>
</dbReference>
<dbReference type="InterPro" id="IPR013785">
    <property type="entry name" value="Aldolase_TIM"/>
</dbReference>
<dbReference type="GO" id="GO:0004332">
    <property type="term" value="F:fructose-bisphosphate aldolase activity"/>
    <property type="evidence" value="ECO:0007669"/>
    <property type="project" value="InterPro"/>
</dbReference>
<evidence type="ECO:0000256" key="2">
    <source>
        <dbReference type="ARBA" id="ARBA00022679"/>
    </source>
</evidence>
<dbReference type="CDD" id="cd00958">
    <property type="entry name" value="DhnA"/>
    <property type="match status" value="1"/>
</dbReference>
<dbReference type="GO" id="GO:0009073">
    <property type="term" value="P:aromatic amino acid family biosynthetic process"/>
    <property type="evidence" value="ECO:0007669"/>
    <property type="project" value="UniProtKB-KW"/>
</dbReference>
<evidence type="ECO:0000313" key="7">
    <source>
        <dbReference type="EMBL" id="HJA08278.1"/>
    </source>
</evidence>
<protein>
    <recommendedName>
        <fullName evidence="5">2-amino-3,7-dideoxy-D-threo-hept-6-ulosonate synthase</fullName>
        <ecNumber evidence="5">2.2.1.10</ecNumber>
    </recommendedName>
</protein>
<dbReference type="Gene3D" id="3.20.20.70">
    <property type="entry name" value="Aldolase class I"/>
    <property type="match status" value="1"/>
</dbReference>
<dbReference type="NCBIfam" id="TIGR01949">
    <property type="entry name" value="ADH_synth"/>
    <property type="match status" value="1"/>
</dbReference>
<dbReference type="Pfam" id="PF01791">
    <property type="entry name" value="DeoC"/>
    <property type="match status" value="1"/>
</dbReference>
<evidence type="ECO:0000256" key="6">
    <source>
        <dbReference type="PIRSR" id="PIRSR038992-1"/>
    </source>
</evidence>
<name>A0A9D2HBT9_9BACT</name>
<feature type="active site" description="Schiff-base intermediate with dihydroxyacetone-P" evidence="6">
    <location>
        <position position="177"/>
    </location>
</feature>
<evidence type="ECO:0000313" key="8">
    <source>
        <dbReference type="Proteomes" id="UP000824225"/>
    </source>
</evidence>
<dbReference type="AlphaFoldDB" id="A0A9D2HBT9"/>
<dbReference type="InterPro" id="IPR002915">
    <property type="entry name" value="DeoC/FbaB/LacD_aldolase"/>
</dbReference>
<reference evidence="7" key="2">
    <citation type="submission" date="2021-04" db="EMBL/GenBank/DDBJ databases">
        <authorList>
            <person name="Gilroy R."/>
        </authorList>
    </citation>
    <scope>NUCLEOTIDE SEQUENCE</scope>
    <source>
        <strain evidence="7">CHK186-16707</strain>
    </source>
</reference>
<keyword evidence="4" id="KW-0704">Schiff base</keyword>
<dbReference type="InterPro" id="IPR050456">
    <property type="entry name" value="DeoC/FbaB_aldolase"/>
</dbReference>
<feature type="active site" description="Proton donor" evidence="6">
    <location>
        <position position="146"/>
    </location>
</feature>
<evidence type="ECO:0000256" key="4">
    <source>
        <dbReference type="ARBA" id="ARBA00023270"/>
    </source>
</evidence>
<dbReference type="NCBIfam" id="NF005556">
    <property type="entry name" value="PRK07226.1"/>
    <property type="match status" value="1"/>
</dbReference>
<comment type="caution">
    <text evidence="7">The sequence shown here is derived from an EMBL/GenBank/DDBJ whole genome shotgun (WGS) entry which is preliminary data.</text>
</comment>
<dbReference type="PIRSF" id="PIRSF038992">
    <property type="entry name" value="Aldolase_Ia"/>
    <property type="match status" value="1"/>
</dbReference>
<dbReference type="PANTHER" id="PTHR47916">
    <property type="entry name" value="FRUCTOSE-BISPHOSPHATE ALDOLASE CLASS 1"/>
    <property type="match status" value="1"/>
</dbReference>
<sequence length="265" mass="28424">MHLGKKVRLERIFNRETNRAIVVPMDHGVSVGPLDGIIDMRETVSDMAEGGADAVLMHKGLVRCGHRTVGRDLGLIVHLSASTSLTPMANSKTLVASVEEAIRLGADAVSVHVNLGDENERDMLAQLGRVAESADNWGMPLLAMMYGRGPNIRNSYDPAVVAHCARVGVELGADVVKVPYTGDVDSFARVVDSCCVPVVIAGGPKTDTTREFLQMVYDSLQAGGAGLSVGRNIFQHPRRVLLLQALRGVVHENWTVAQALEVVGE</sequence>
<proteinExistence type="inferred from homology"/>
<dbReference type="GO" id="GO:0016740">
    <property type="term" value="F:transferase activity"/>
    <property type="evidence" value="ECO:0007669"/>
    <property type="project" value="UniProtKB-KW"/>
</dbReference>
<dbReference type="EMBL" id="DXAN01000007">
    <property type="protein sequence ID" value="HJA08278.1"/>
    <property type="molecule type" value="Genomic_DNA"/>
</dbReference>
<gene>
    <name evidence="7" type="ORF">H9962_03695</name>
</gene>
<evidence type="ECO:0000256" key="1">
    <source>
        <dbReference type="ARBA" id="ARBA00022605"/>
    </source>
</evidence>
<dbReference type="GO" id="GO:0008652">
    <property type="term" value="P:amino acid biosynthetic process"/>
    <property type="evidence" value="ECO:0007669"/>
    <property type="project" value="UniProtKB-KW"/>
</dbReference>
<dbReference type="HAMAP" id="MF_00960">
    <property type="entry name" value="ADH_synthase"/>
    <property type="match status" value="1"/>
</dbReference>
<keyword evidence="2 7" id="KW-0808">Transferase</keyword>
<dbReference type="Proteomes" id="UP000824225">
    <property type="component" value="Unassembled WGS sequence"/>
</dbReference>
<dbReference type="SUPFAM" id="SSF51569">
    <property type="entry name" value="Aldolase"/>
    <property type="match status" value="1"/>
</dbReference>